<keyword evidence="3" id="KW-1185">Reference proteome</keyword>
<dbReference type="EMBL" id="LASV01000787">
    <property type="protein sequence ID" value="KKA16344.1"/>
    <property type="molecule type" value="Genomic_DNA"/>
</dbReference>
<dbReference type="Proteomes" id="UP000053958">
    <property type="component" value="Unassembled WGS sequence"/>
</dbReference>
<accession>A0A0F4YDU0</accession>
<dbReference type="STRING" id="1408163.A0A0F4YDU0"/>
<feature type="region of interest" description="Disordered" evidence="1">
    <location>
        <begin position="1"/>
        <end position="51"/>
    </location>
</feature>
<feature type="compositionally biased region" description="Low complexity" evidence="1">
    <location>
        <begin position="16"/>
        <end position="25"/>
    </location>
</feature>
<name>A0A0F4YDU0_RASE3</name>
<dbReference type="RefSeq" id="XP_013322956.1">
    <property type="nucleotide sequence ID" value="XM_013467502.1"/>
</dbReference>
<gene>
    <name evidence="2" type="ORF">T310_10078</name>
</gene>
<proteinExistence type="predicted"/>
<dbReference type="OrthoDB" id="515692at2759"/>
<feature type="compositionally biased region" description="Polar residues" evidence="1">
    <location>
        <begin position="26"/>
        <end position="41"/>
    </location>
</feature>
<comment type="caution">
    <text evidence="2">The sequence shown here is derived from an EMBL/GenBank/DDBJ whole genome shotgun (WGS) entry which is preliminary data.</text>
</comment>
<sequence length="267" mass="30250">MRSGRAALELGENAHPRAGPGPRAASQPTGSKPLLRSTTTRDPAPDLSAPLRRPSRACRIRHWDGLPSQAGHGVRRKAREVAVVAAVNRWNSIHYAWTFAAVGMQTTGYKESLNILYGSNTFVLARKEVMVFRLAKLWPASHRALVTSTDILLPLWLKCINPVPEDIYSAFFGLLQGDVYPNLRKLRNMLRMIPRTVSFELRAPSPLTEEQEDSWVRPWEELATSRAHWERLEIIVPDSWKPDFEKALKRRARLDGSDLKLRAQSFL</sequence>
<reference evidence="2 3" key="1">
    <citation type="submission" date="2015-04" db="EMBL/GenBank/DDBJ databases">
        <authorList>
            <person name="Heijne W.H."/>
            <person name="Fedorova N.D."/>
            <person name="Nierman W.C."/>
            <person name="Vollebregt A.W."/>
            <person name="Zhao Z."/>
            <person name="Wu L."/>
            <person name="Kumar M."/>
            <person name="Stam H."/>
            <person name="van den Berg M.A."/>
            <person name="Pel H.J."/>
        </authorList>
    </citation>
    <scope>NUCLEOTIDE SEQUENCE [LARGE SCALE GENOMIC DNA]</scope>
    <source>
        <strain evidence="2 3">CBS 393.64</strain>
    </source>
</reference>
<protein>
    <submittedName>
        <fullName evidence="2">Uncharacterized protein</fullName>
    </submittedName>
</protein>
<evidence type="ECO:0000313" key="2">
    <source>
        <dbReference type="EMBL" id="KKA16344.1"/>
    </source>
</evidence>
<organism evidence="2 3">
    <name type="scientific">Rasamsonia emersonii (strain ATCC 16479 / CBS 393.64 / IMI 116815)</name>
    <dbReference type="NCBI Taxonomy" id="1408163"/>
    <lineage>
        <taxon>Eukaryota</taxon>
        <taxon>Fungi</taxon>
        <taxon>Dikarya</taxon>
        <taxon>Ascomycota</taxon>
        <taxon>Pezizomycotina</taxon>
        <taxon>Eurotiomycetes</taxon>
        <taxon>Eurotiomycetidae</taxon>
        <taxon>Eurotiales</taxon>
        <taxon>Trichocomaceae</taxon>
        <taxon>Rasamsonia</taxon>
    </lineage>
</organism>
<dbReference type="AlphaFoldDB" id="A0A0F4YDU0"/>
<evidence type="ECO:0000313" key="3">
    <source>
        <dbReference type="Proteomes" id="UP000053958"/>
    </source>
</evidence>
<dbReference type="GeneID" id="25313140"/>
<evidence type="ECO:0000256" key="1">
    <source>
        <dbReference type="SAM" id="MobiDB-lite"/>
    </source>
</evidence>